<evidence type="ECO:0000259" key="6">
    <source>
        <dbReference type="Pfam" id="PF13086"/>
    </source>
</evidence>
<protein>
    <recommendedName>
        <fullName evidence="10">NFX1-type zinc finger-containing protein 1</fullName>
    </recommendedName>
</protein>
<keyword evidence="1" id="KW-0547">Nucleotide-binding</keyword>
<dbReference type="PANTHER" id="PTHR10887">
    <property type="entry name" value="DNA2/NAM7 HELICASE FAMILY"/>
    <property type="match status" value="1"/>
</dbReference>
<dbReference type="InterPro" id="IPR041677">
    <property type="entry name" value="DNA2/NAM7_AAA_11"/>
</dbReference>
<dbReference type="CDD" id="cd17936">
    <property type="entry name" value="EEXXEc_NFX1"/>
    <property type="match status" value="1"/>
</dbReference>
<feature type="domain" description="DNA2/NAM7 helicase-like C-terminal" evidence="7">
    <location>
        <begin position="45"/>
        <end position="227"/>
    </location>
</feature>
<dbReference type="GO" id="GO:0016787">
    <property type="term" value="F:hydrolase activity"/>
    <property type="evidence" value="ECO:0007669"/>
    <property type="project" value="UniProtKB-KW"/>
</dbReference>
<dbReference type="CDD" id="cd18808">
    <property type="entry name" value="SF1_C_Upf1"/>
    <property type="match status" value="1"/>
</dbReference>
<feature type="domain" description="DNA2/NAM7 helicase helicase" evidence="6">
    <location>
        <begin position="642"/>
        <end position="979"/>
    </location>
</feature>
<evidence type="ECO:0000259" key="7">
    <source>
        <dbReference type="Pfam" id="PF13087"/>
    </source>
</evidence>
<dbReference type="GO" id="GO:0004386">
    <property type="term" value="F:helicase activity"/>
    <property type="evidence" value="ECO:0007669"/>
    <property type="project" value="UniProtKB-KW"/>
</dbReference>
<feature type="region of interest" description="Disordered" evidence="5">
    <location>
        <begin position="812"/>
        <end position="834"/>
    </location>
</feature>
<keyword evidence="3" id="KW-0347">Helicase</keyword>
<evidence type="ECO:0000256" key="5">
    <source>
        <dbReference type="SAM" id="MobiDB-lite"/>
    </source>
</evidence>
<dbReference type="OrthoDB" id="2423195at2759"/>
<dbReference type="FunFam" id="3.40.50.300:FF:003185">
    <property type="entry name" value="Zinc finger, NFX1-type-containing 1, gene 2"/>
    <property type="match status" value="1"/>
</dbReference>
<dbReference type="Gene3D" id="3.40.50.300">
    <property type="entry name" value="P-loop containing nucleotide triphosphate hydrolases"/>
    <property type="match status" value="3"/>
</dbReference>
<sequence length="1009" mass="114693">MRKQVLEAHVVTTLSESCQHLILIGDHQQLRPSPTVFELSKFYNLDISLFERLIKNQLHHTTLTLQHRMKPQIANLVRHVYPTLEDHVSTTKRKNFGETRTNETSSKMNDHEADFCLCLCRYLLQQDYSRHQITILAGYSGQVFALKSRMKKEAKFFEGDCFDFIVTVCVTGVRVTTIDNYQGEENDIIILSLVRSNEEGNVGFLGTDNRVCVALSRARDGLYAIGNFKILAEKSELWRKIVKTAKDNHQLGNSLILRCQNHPGTETKVSCKDDFKNVPEGGCKKPCAFKLSCGHGCLKLCHGYDRDHIEYQCKKNCERMACNNGHVCQHRCYEPCGKCTYRIEKVIPMCGHKARVECHRDPGAIVSLPVQVERTWPCGHLMKVPCNATPATRPCAQPCQAKLECGHVCQGTCGECWEGRVHKDCGKSCNKLLPGCGHVCPLPCGSKCLPCKEKTCQTRCKHGNCALVCGEPCKPCEERCPWKCEHVTCQSFCHMPCQPCSLKCDQRLKCGHLCSGSCAEICLCYKCENDKKTSNRASFKVRFMNSIHEILNTSGDTFIMAETTAYFEAYRHVLEGLQEMKTNVPLARYIVECKTDIKPPQYARGYGTTLNIRYLLKDECQQNTQVSALLPTRWPPVENTPFNQSQYDAVKTALTKEIAIIQGPPGTGKTYVGLKVAKVLLDNREVWTSKTDAKPMLVVCYTNHALDQFLEGILEFCPDGIVRIGNRCKTEQLDRFNLKQIRAQIRKEKRVKLDIRNSINDCFKGLCNLRERVERVSARLEATTKGILGENALKEAIPSYHYISLVRNRQTGLTGAPSRDKDTNGWEMPKAQRKQQERRLQHLLKTSQAMSEREASAITDVWSHRLQVKDRVRLYLFWLDRYQTSLKDSIKDEADTYEEESKRLQELKFAEDRDILRSKAVIGMTTTGAARYRSVLKDIGCPIVLLEEAAEVLEAHVVTTLSESCQHLILIGDHQQLRPSPTVFELSKFYNLDISLFERLIKNQLHHST</sequence>
<dbReference type="Pfam" id="PF13086">
    <property type="entry name" value="AAA_11"/>
    <property type="match status" value="1"/>
</dbReference>
<evidence type="ECO:0008006" key="10">
    <source>
        <dbReference type="Google" id="ProtNLM"/>
    </source>
</evidence>
<name>A0A2T7NJJ6_POMCA</name>
<dbReference type="GO" id="GO:0005694">
    <property type="term" value="C:chromosome"/>
    <property type="evidence" value="ECO:0007669"/>
    <property type="project" value="UniProtKB-ARBA"/>
</dbReference>
<reference evidence="8 9" key="1">
    <citation type="submission" date="2018-04" db="EMBL/GenBank/DDBJ databases">
        <title>The genome of golden apple snail Pomacea canaliculata provides insight into stress tolerance and invasive adaptation.</title>
        <authorList>
            <person name="Liu C."/>
            <person name="Liu B."/>
            <person name="Ren Y."/>
            <person name="Zhang Y."/>
            <person name="Wang H."/>
            <person name="Li S."/>
            <person name="Jiang F."/>
            <person name="Yin L."/>
            <person name="Zhang G."/>
            <person name="Qian W."/>
            <person name="Fan W."/>
        </authorList>
    </citation>
    <scope>NUCLEOTIDE SEQUENCE [LARGE SCALE GENOMIC DNA]</scope>
    <source>
        <strain evidence="8">SZHN2017</strain>
        <tissue evidence="8">Muscle</tissue>
    </source>
</reference>
<dbReference type="GO" id="GO:0005524">
    <property type="term" value="F:ATP binding"/>
    <property type="evidence" value="ECO:0007669"/>
    <property type="project" value="UniProtKB-KW"/>
</dbReference>
<proteinExistence type="predicted"/>
<evidence type="ECO:0000313" key="8">
    <source>
        <dbReference type="EMBL" id="PVD21343.1"/>
    </source>
</evidence>
<dbReference type="GO" id="GO:0031048">
    <property type="term" value="P:regulatory ncRNA-mediated heterochromatin formation"/>
    <property type="evidence" value="ECO:0007669"/>
    <property type="project" value="TreeGrafter"/>
</dbReference>
<dbReference type="InterPro" id="IPR045055">
    <property type="entry name" value="DNA2/NAM7-like"/>
</dbReference>
<dbReference type="Proteomes" id="UP000245119">
    <property type="component" value="Linkage Group LG12"/>
</dbReference>
<dbReference type="SUPFAM" id="SSF52540">
    <property type="entry name" value="P-loop containing nucleoside triphosphate hydrolases"/>
    <property type="match status" value="2"/>
</dbReference>
<dbReference type="Pfam" id="PF13087">
    <property type="entry name" value="AAA_12"/>
    <property type="match status" value="1"/>
</dbReference>
<dbReference type="InterPro" id="IPR027417">
    <property type="entry name" value="P-loop_NTPase"/>
</dbReference>
<evidence type="ECO:0000256" key="2">
    <source>
        <dbReference type="ARBA" id="ARBA00022801"/>
    </source>
</evidence>
<accession>A0A2T7NJJ6</accession>
<keyword evidence="4" id="KW-0067">ATP-binding</keyword>
<dbReference type="InterPro" id="IPR041679">
    <property type="entry name" value="DNA2/NAM7-like_C"/>
</dbReference>
<evidence type="ECO:0000256" key="4">
    <source>
        <dbReference type="ARBA" id="ARBA00022840"/>
    </source>
</evidence>
<gene>
    <name evidence="8" type="ORF">C0Q70_19516</name>
</gene>
<keyword evidence="2" id="KW-0378">Hydrolase</keyword>
<organism evidence="8 9">
    <name type="scientific">Pomacea canaliculata</name>
    <name type="common">Golden apple snail</name>
    <dbReference type="NCBI Taxonomy" id="400727"/>
    <lineage>
        <taxon>Eukaryota</taxon>
        <taxon>Metazoa</taxon>
        <taxon>Spiralia</taxon>
        <taxon>Lophotrochozoa</taxon>
        <taxon>Mollusca</taxon>
        <taxon>Gastropoda</taxon>
        <taxon>Caenogastropoda</taxon>
        <taxon>Architaenioglossa</taxon>
        <taxon>Ampullarioidea</taxon>
        <taxon>Ampullariidae</taxon>
        <taxon>Pomacea</taxon>
    </lineage>
</organism>
<keyword evidence="9" id="KW-1185">Reference proteome</keyword>
<dbReference type="AlphaFoldDB" id="A0A2T7NJJ6"/>
<evidence type="ECO:0000256" key="1">
    <source>
        <dbReference type="ARBA" id="ARBA00022741"/>
    </source>
</evidence>
<evidence type="ECO:0000313" key="9">
    <source>
        <dbReference type="Proteomes" id="UP000245119"/>
    </source>
</evidence>
<dbReference type="FunFam" id="3.40.50.300:FF:000326">
    <property type="entry name" value="P-loop containing nucleoside triphosphate hydrolase"/>
    <property type="match status" value="1"/>
</dbReference>
<dbReference type="PANTHER" id="PTHR10887:SF341">
    <property type="entry name" value="NFX1-TYPE ZINC FINGER-CONTAINING PROTEIN 1"/>
    <property type="match status" value="1"/>
</dbReference>
<dbReference type="GO" id="GO:0031380">
    <property type="term" value="C:nuclear RNA-directed RNA polymerase complex"/>
    <property type="evidence" value="ECO:0007669"/>
    <property type="project" value="TreeGrafter"/>
</dbReference>
<dbReference type="InterPro" id="IPR047187">
    <property type="entry name" value="SF1_C_Upf1"/>
</dbReference>
<dbReference type="EMBL" id="PZQS01000012">
    <property type="protein sequence ID" value="PVD21343.1"/>
    <property type="molecule type" value="Genomic_DNA"/>
</dbReference>
<evidence type="ECO:0000256" key="3">
    <source>
        <dbReference type="ARBA" id="ARBA00022806"/>
    </source>
</evidence>
<comment type="caution">
    <text evidence="8">The sequence shown here is derived from an EMBL/GenBank/DDBJ whole genome shotgun (WGS) entry which is preliminary data.</text>
</comment>